<dbReference type="InterPro" id="IPR013830">
    <property type="entry name" value="SGNH_hydro"/>
</dbReference>
<proteinExistence type="predicted"/>
<dbReference type="InterPro" id="IPR036514">
    <property type="entry name" value="SGNH_hydro_sf"/>
</dbReference>
<dbReference type="PANTHER" id="PTHR14209">
    <property type="entry name" value="ISOAMYL ACETATE-HYDROLYZING ESTERASE 1"/>
    <property type="match status" value="1"/>
</dbReference>
<dbReference type="Gene3D" id="3.40.50.1110">
    <property type="entry name" value="SGNH hydrolase"/>
    <property type="match status" value="1"/>
</dbReference>
<dbReference type="GO" id="GO:0016787">
    <property type="term" value="F:hydrolase activity"/>
    <property type="evidence" value="ECO:0007669"/>
    <property type="project" value="UniProtKB-KW"/>
</dbReference>
<evidence type="ECO:0000259" key="1">
    <source>
        <dbReference type="Pfam" id="PF13472"/>
    </source>
</evidence>
<protein>
    <submittedName>
        <fullName evidence="2">SGNH hydrolase-type esterase domain-containing protein</fullName>
    </submittedName>
</protein>
<dbReference type="PANTHER" id="PTHR14209:SF19">
    <property type="entry name" value="ISOAMYL ACETATE-HYDROLYZING ESTERASE 1 HOMOLOG"/>
    <property type="match status" value="1"/>
</dbReference>
<reference evidence="2 3" key="1">
    <citation type="submission" date="2024-04" db="EMBL/GenBank/DDBJ databases">
        <title>Phyllosticta paracitricarpa is synonymous to the EU quarantine fungus P. citricarpa based on phylogenomic analyses.</title>
        <authorList>
            <consortium name="Lawrence Berkeley National Laboratory"/>
            <person name="Van Ingen-Buijs V.A."/>
            <person name="Van Westerhoven A.C."/>
            <person name="Haridas S."/>
            <person name="Skiadas P."/>
            <person name="Martin F."/>
            <person name="Groenewald J.Z."/>
            <person name="Crous P.W."/>
            <person name="Seidl M.F."/>
        </authorList>
    </citation>
    <scope>NUCLEOTIDE SEQUENCE [LARGE SCALE GENOMIC DNA]</scope>
    <source>
        <strain evidence="2 3">CBS 123371</strain>
    </source>
</reference>
<dbReference type="InterPro" id="IPR045136">
    <property type="entry name" value="Iah1-like"/>
</dbReference>
<sequence length="261" mass="28768">MSQPALYDEFLLFGDSITQASAPNDGFGFAAALSEAYARRMDIVNRGFSGYTTEQALKVLPRFMPTPDHAIVRLMTVFFGANDACVKGGSTGQHVPLQKYAENLKTICTHDVVKAQDPRLIIITPPPINEWKMEATDLAKGHNGLQRTAEQTKAYANAARKVGEELGIPVLDLWTIFMSRAGWVAGEPLPGCKSVPRNDLIEELMYDGLHLSPKAYEIVVEELQSLIACAYPDLVADELPPVLPNWNDGEAWKRFEDGCSK</sequence>
<keyword evidence="2" id="KW-0378">Hydrolase</keyword>
<evidence type="ECO:0000313" key="2">
    <source>
        <dbReference type="EMBL" id="KAK7514652.1"/>
    </source>
</evidence>
<dbReference type="Proteomes" id="UP001363622">
    <property type="component" value="Unassembled WGS sequence"/>
</dbReference>
<dbReference type="EMBL" id="JBBPHU010000008">
    <property type="protein sequence ID" value="KAK7514652.1"/>
    <property type="molecule type" value="Genomic_DNA"/>
</dbReference>
<comment type="caution">
    <text evidence="2">The sequence shown here is derived from an EMBL/GenBank/DDBJ whole genome shotgun (WGS) entry which is preliminary data.</text>
</comment>
<gene>
    <name evidence="2" type="ORF">IWZ03DRAFT_381287</name>
</gene>
<name>A0ABR1KJB4_9PEZI</name>
<dbReference type="CDD" id="cd01838">
    <property type="entry name" value="Isoamyl_acetate_hydrolase_like"/>
    <property type="match status" value="1"/>
</dbReference>
<organism evidence="2 3">
    <name type="scientific">Phyllosticta citriasiana</name>
    <dbReference type="NCBI Taxonomy" id="595635"/>
    <lineage>
        <taxon>Eukaryota</taxon>
        <taxon>Fungi</taxon>
        <taxon>Dikarya</taxon>
        <taxon>Ascomycota</taxon>
        <taxon>Pezizomycotina</taxon>
        <taxon>Dothideomycetes</taxon>
        <taxon>Dothideomycetes incertae sedis</taxon>
        <taxon>Botryosphaeriales</taxon>
        <taxon>Phyllostictaceae</taxon>
        <taxon>Phyllosticta</taxon>
    </lineage>
</organism>
<dbReference type="Pfam" id="PF13472">
    <property type="entry name" value="Lipase_GDSL_2"/>
    <property type="match status" value="1"/>
</dbReference>
<accession>A0ABR1KJB4</accession>
<keyword evidence="3" id="KW-1185">Reference proteome</keyword>
<dbReference type="SUPFAM" id="SSF52266">
    <property type="entry name" value="SGNH hydrolase"/>
    <property type="match status" value="1"/>
</dbReference>
<evidence type="ECO:0000313" key="3">
    <source>
        <dbReference type="Proteomes" id="UP001363622"/>
    </source>
</evidence>
<feature type="domain" description="SGNH hydrolase-type esterase" evidence="1">
    <location>
        <begin position="12"/>
        <end position="218"/>
    </location>
</feature>